<feature type="domain" description="Transposase IS801/IS1294" evidence="2">
    <location>
        <begin position="2"/>
        <end position="49"/>
    </location>
</feature>
<reference evidence="3 4" key="1">
    <citation type="submission" date="2016-10" db="EMBL/GenBank/DDBJ databases">
        <authorList>
            <person name="de Groot N.N."/>
        </authorList>
    </citation>
    <scope>NUCLEOTIDE SEQUENCE [LARGE SCALE GENOMIC DNA]</scope>
    <source>
        <strain evidence="3 4">HLD2</strain>
    </source>
</reference>
<protein>
    <submittedName>
        <fullName evidence="3">Putative transposase</fullName>
    </submittedName>
</protein>
<evidence type="ECO:0000313" key="3">
    <source>
        <dbReference type="EMBL" id="SCZ68402.1"/>
    </source>
</evidence>
<feature type="compositionally biased region" description="Basic and acidic residues" evidence="1">
    <location>
        <begin position="49"/>
        <end position="60"/>
    </location>
</feature>
<dbReference type="Pfam" id="PF04986">
    <property type="entry name" value="Y2_Tnp"/>
    <property type="match status" value="1"/>
</dbReference>
<dbReference type="AlphaFoldDB" id="A0A1G5R2V9"/>
<feature type="region of interest" description="Disordered" evidence="1">
    <location>
        <begin position="49"/>
        <end position="89"/>
    </location>
</feature>
<accession>A0A1G5R2V9</accession>
<dbReference type="GO" id="GO:0004803">
    <property type="term" value="F:transposase activity"/>
    <property type="evidence" value="ECO:0007669"/>
    <property type="project" value="InterPro"/>
</dbReference>
<sequence>MVYRSKLHATLNRNFQLLPGAEWLKLLLRHVPDKGEHLVRYYGWYSNRARGERSRQRENEGNEPVQVEEDEGASADPGNGGVLGGLGLV</sequence>
<proteinExistence type="predicted"/>
<gene>
    <name evidence="3" type="ORF">SAMN03097708_03314</name>
</gene>
<evidence type="ECO:0000259" key="2">
    <source>
        <dbReference type="Pfam" id="PF04986"/>
    </source>
</evidence>
<feature type="compositionally biased region" description="Gly residues" evidence="1">
    <location>
        <begin position="78"/>
        <end position="89"/>
    </location>
</feature>
<evidence type="ECO:0000313" key="4">
    <source>
        <dbReference type="Proteomes" id="UP000199648"/>
    </source>
</evidence>
<dbReference type="EMBL" id="FMWD01000022">
    <property type="protein sequence ID" value="SCZ68402.1"/>
    <property type="molecule type" value="Genomic_DNA"/>
</dbReference>
<keyword evidence="4" id="KW-1185">Reference proteome</keyword>
<organism evidence="3 4">
    <name type="scientific">Thiohalomonas denitrificans</name>
    <dbReference type="NCBI Taxonomy" id="415747"/>
    <lineage>
        <taxon>Bacteria</taxon>
        <taxon>Pseudomonadati</taxon>
        <taxon>Pseudomonadota</taxon>
        <taxon>Gammaproteobacteria</taxon>
        <taxon>Thiohalomonadales</taxon>
        <taxon>Thiohalomonadaceae</taxon>
        <taxon>Thiohalomonas</taxon>
    </lineage>
</organism>
<dbReference type="InterPro" id="IPR007069">
    <property type="entry name" value="Transposase_32"/>
</dbReference>
<dbReference type="Proteomes" id="UP000199648">
    <property type="component" value="Unassembled WGS sequence"/>
</dbReference>
<dbReference type="GO" id="GO:0003677">
    <property type="term" value="F:DNA binding"/>
    <property type="evidence" value="ECO:0007669"/>
    <property type="project" value="InterPro"/>
</dbReference>
<evidence type="ECO:0000256" key="1">
    <source>
        <dbReference type="SAM" id="MobiDB-lite"/>
    </source>
</evidence>
<name>A0A1G5R2V9_9GAMM</name>
<dbReference type="GO" id="GO:0006313">
    <property type="term" value="P:DNA transposition"/>
    <property type="evidence" value="ECO:0007669"/>
    <property type="project" value="InterPro"/>
</dbReference>